<comment type="caution">
    <text evidence="1">The sequence shown here is derived from an EMBL/GenBank/DDBJ whole genome shotgun (WGS) entry which is preliminary data.</text>
</comment>
<evidence type="ECO:0000313" key="2">
    <source>
        <dbReference type="Proteomes" id="UP000486351"/>
    </source>
</evidence>
<protein>
    <submittedName>
        <fullName evidence="1">Uncharacterized protein</fullName>
    </submittedName>
</protein>
<proteinExistence type="predicted"/>
<organism evidence="1 2">
    <name type="scientific">Phytophthora fragariae</name>
    <dbReference type="NCBI Taxonomy" id="53985"/>
    <lineage>
        <taxon>Eukaryota</taxon>
        <taxon>Sar</taxon>
        <taxon>Stramenopiles</taxon>
        <taxon>Oomycota</taxon>
        <taxon>Peronosporomycetes</taxon>
        <taxon>Peronosporales</taxon>
        <taxon>Peronosporaceae</taxon>
        <taxon>Phytophthora</taxon>
    </lineage>
</organism>
<dbReference type="AlphaFoldDB" id="A0A6G0SHI2"/>
<evidence type="ECO:0000313" key="1">
    <source>
        <dbReference type="EMBL" id="KAE9359060.1"/>
    </source>
</evidence>
<reference evidence="1 2" key="1">
    <citation type="submission" date="2018-09" db="EMBL/GenBank/DDBJ databases">
        <title>Genomic investigation of the strawberry pathogen Phytophthora fragariae indicates pathogenicity is determined by transcriptional variation in three key races.</title>
        <authorList>
            <person name="Adams T.M."/>
            <person name="Armitage A.D."/>
            <person name="Sobczyk M.K."/>
            <person name="Bates H.J."/>
            <person name="Dunwell J.M."/>
            <person name="Nellist C.F."/>
            <person name="Harrison R.J."/>
        </authorList>
    </citation>
    <scope>NUCLEOTIDE SEQUENCE [LARGE SCALE GENOMIC DNA]</scope>
    <source>
        <strain evidence="1 2">NOV-77</strain>
    </source>
</reference>
<gene>
    <name evidence="1" type="ORF">PF008_g2417</name>
</gene>
<name>A0A6G0SHI2_9STRA</name>
<accession>A0A6G0SHI2</accession>
<dbReference type="EMBL" id="QXFY01000065">
    <property type="protein sequence ID" value="KAE9359060.1"/>
    <property type="molecule type" value="Genomic_DNA"/>
</dbReference>
<dbReference type="Proteomes" id="UP000486351">
    <property type="component" value="Unassembled WGS sequence"/>
</dbReference>
<sequence>MAEVMTKRETYEEFKARRRQEFDSQHAGRSTASQQKLLRVHLRHFLATVGAEIDPGWRQVEACRSVGIPEERDQTNDDENTAVVSFAVRQKRLAVEREKSRAQRQRSAHVIQKFVRRCSKLRKNAAIEGKLELPSTSILIALEVEKPVAPPMNPIVIAPVDGYVDPPRSAALPPYEVVVELLSARDLALGFGATSAFDGKCIDVELLLKRQAKVIARALPKKQFVPSFQDTTGEIQLQDCSLRFAIDLNNDTAQRLTALETAMLERCCVTKETASLARFKYQAERKKFVATLQAQAATGSTEPEQPSSQESCEQRVSEVAVTELWKKLSGDASGQIYAAMLRGFTERPAKHVEPAVEEIGNFNMQHQRK</sequence>